<protein>
    <submittedName>
        <fullName evidence="2">Uncharacterized protein</fullName>
    </submittedName>
</protein>
<dbReference type="EMBL" id="JAGPXC010000008">
    <property type="protein sequence ID" value="KAH6647470.1"/>
    <property type="molecule type" value="Genomic_DNA"/>
</dbReference>
<dbReference type="Gene3D" id="2.40.160.20">
    <property type="match status" value="1"/>
</dbReference>
<gene>
    <name evidence="2" type="ORF">BKA67DRAFT_387749</name>
</gene>
<proteinExistence type="predicted"/>
<dbReference type="OrthoDB" id="2544694at2759"/>
<name>A0A9P8RK01_9PEZI</name>
<dbReference type="PANTHER" id="PTHR37315">
    <property type="entry name" value="UPF0311 PROTEIN BLR7842"/>
    <property type="match status" value="1"/>
</dbReference>
<organism evidence="2 3">
    <name type="scientific">Truncatella angustata</name>
    <dbReference type="NCBI Taxonomy" id="152316"/>
    <lineage>
        <taxon>Eukaryota</taxon>
        <taxon>Fungi</taxon>
        <taxon>Dikarya</taxon>
        <taxon>Ascomycota</taxon>
        <taxon>Pezizomycotina</taxon>
        <taxon>Sordariomycetes</taxon>
        <taxon>Xylariomycetidae</taxon>
        <taxon>Amphisphaeriales</taxon>
        <taxon>Sporocadaceae</taxon>
        <taxon>Truncatella</taxon>
    </lineage>
</organism>
<evidence type="ECO:0000256" key="1">
    <source>
        <dbReference type="SAM" id="SignalP"/>
    </source>
</evidence>
<dbReference type="PANTHER" id="PTHR37315:SF1">
    <property type="entry name" value="UPF0311 PROTEIN BLR7842"/>
    <property type="match status" value="1"/>
</dbReference>
<evidence type="ECO:0000313" key="2">
    <source>
        <dbReference type="EMBL" id="KAH6647470.1"/>
    </source>
</evidence>
<dbReference type="RefSeq" id="XP_045953982.1">
    <property type="nucleotide sequence ID" value="XM_046096595.1"/>
</dbReference>
<dbReference type="Proteomes" id="UP000758603">
    <property type="component" value="Unassembled WGS sequence"/>
</dbReference>
<accession>A0A9P8RK01</accession>
<keyword evidence="3" id="KW-1185">Reference proteome</keyword>
<dbReference type="Pfam" id="PF11578">
    <property type="entry name" value="DUF3237"/>
    <property type="match status" value="1"/>
</dbReference>
<dbReference type="AlphaFoldDB" id="A0A9P8RK01"/>
<dbReference type="InterPro" id="IPR020915">
    <property type="entry name" value="UPF0311"/>
</dbReference>
<reference evidence="2" key="1">
    <citation type="journal article" date="2021" name="Nat. Commun.">
        <title>Genetic determinants of endophytism in the Arabidopsis root mycobiome.</title>
        <authorList>
            <person name="Mesny F."/>
            <person name="Miyauchi S."/>
            <person name="Thiergart T."/>
            <person name="Pickel B."/>
            <person name="Atanasova L."/>
            <person name="Karlsson M."/>
            <person name="Huettel B."/>
            <person name="Barry K.W."/>
            <person name="Haridas S."/>
            <person name="Chen C."/>
            <person name="Bauer D."/>
            <person name="Andreopoulos W."/>
            <person name="Pangilinan J."/>
            <person name="LaButti K."/>
            <person name="Riley R."/>
            <person name="Lipzen A."/>
            <person name="Clum A."/>
            <person name="Drula E."/>
            <person name="Henrissat B."/>
            <person name="Kohler A."/>
            <person name="Grigoriev I.V."/>
            <person name="Martin F.M."/>
            <person name="Hacquard S."/>
        </authorList>
    </citation>
    <scope>NUCLEOTIDE SEQUENCE</scope>
    <source>
        <strain evidence="2">MPI-SDFR-AT-0073</strain>
    </source>
</reference>
<sequence>MLFSTLLPLFLSTTFPLPSGAATPVPPGLTHLFTANVSIEPAIDIGVGPYGQREAIPIIGGTFSGPRINGTILNLGADWGWTDTHDPSGASTFHPDTRYQLRTSDGANIFIQTEGPAQTDGKIHLREKFETGSAKYYWLNNVVAVGILTAGNGYVVIDTWQINSPAA</sequence>
<comment type="caution">
    <text evidence="2">The sequence shown here is derived from an EMBL/GenBank/DDBJ whole genome shotgun (WGS) entry which is preliminary data.</text>
</comment>
<evidence type="ECO:0000313" key="3">
    <source>
        <dbReference type="Proteomes" id="UP000758603"/>
    </source>
</evidence>
<feature type="chain" id="PRO_5040259293" evidence="1">
    <location>
        <begin position="22"/>
        <end position="167"/>
    </location>
</feature>
<feature type="signal peptide" evidence="1">
    <location>
        <begin position="1"/>
        <end position="21"/>
    </location>
</feature>
<dbReference type="GeneID" id="70125487"/>
<keyword evidence="1" id="KW-0732">Signal</keyword>